<organism evidence="1 2">
    <name type="scientific">Gnathostoma spinigerum</name>
    <dbReference type="NCBI Taxonomy" id="75299"/>
    <lineage>
        <taxon>Eukaryota</taxon>
        <taxon>Metazoa</taxon>
        <taxon>Ecdysozoa</taxon>
        <taxon>Nematoda</taxon>
        <taxon>Chromadorea</taxon>
        <taxon>Rhabditida</taxon>
        <taxon>Spirurina</taxon>
        <taxon>Gnathostomatomorpha</taxon>
        <taxon>Gnathostomatoidea</taxon>
        <taxon>Gnathostomatidae</taxon>
        <taxon>Gnathostoma</taxon>
    </lineage>
</organism>
<dbReference type="Proteomes" id="UP001608902">
    <property type="component" value="Unassembled WGS sequence"/>
</dbReference>
<name>A0ABD6EVF5_9BILA</name>
<gene>
    <name evidence="1" type="ORF">AB6A40_007266</name>
</gene>
<reference evidence="1 2" key="1">
    <citation type="submission" date="2024-08" db="EMBL/GenBank/DDBJ databases">
        <title>Gnathostoma spinigerum genome.</title>
        <authorList>
            <person name="Gonzalez-Bertolin B."/>
            <person name="Monzon S."/>
            <person name="Zaballos A."/>
            <person name="Jimenez P."/>
            <person name="Dekumyoy P."/>
            <person name="Varona S."/>
            <person name="Cuesta I."/>
            <person name="Sumanam S."/>
            <person name="Adisakwattana P."/>
            <person name="Gasser R.B."/>
            <person name="Hernandez-Gonzalez A."/>
            <person name="Young N.D."/>
            <person name="Perteguer M.J."/>
        </authorList>
    </citation>
    <scope>NUCLEOTIDE SEQUENCE [LARGE SCALE GENOMIC DNA]</scope>
    <source>
        <strain evidence="1">AL3</strain>
        <tissue evidence="1">Liver</tissue>
    </source>
</reference>
<dbReference type="PANTHER" id="PTHR21581">
    <property type="entry name" value="D-ALANYL-D-ALANINE CARBOXYPEPTIDASE"/>
    <property type="match status" value="1"/>
</dbReference>
<proteinExistence type="predicted"/>
<evidence type="ECO:0000313" key="2">
    <source>
        <dbReference type="Proteomes" id="UP001608902"/>
    </source>
</evidence>
<accession>A0ABD6EVF5</accession>
<protein>
    <submittedName>
        <fullName evidence="1">Uncharacterized protein</fullName>
    </submittedName>
</protein>
<keyword evidence="2" id="KW-1185">Reference proteome</keyword>
<dbReference type="AlphaFoldDB" id="A0ABD6EVF5"/>
<dbReference type="PANTHER" id="PTHR21581:SF6">
    <property type="entry name" value="TRAFFICKING PROTEIN PARTICLE COMPLEX SUBUNIT 12"/>
    <property type="match status" value="1"/>
</dbReference>
<comment type="caution">
    <text evidence="1">The sequence shown here is derived from an EMBL/GenBank/DDBJ whole genome shotgun (WGS) entry which is preliminary data.</text>
</comment>
<dbReference type="EMBL" id="JBGFUD010005736">
    <property type="protein sequence ID" value="MFH4980557.1"/>
    <property type="molecule type" value="Genomic_DNA"/>
</dbReference>
<evidence type="ECO:0000313" key="1">
    <source>
        <dbReference type="EMBL" id="MFH4980557.1"/>
    </source>
</evidence>
<sequence>MTTPSEGYFVLQTWPESERMRCYLSAESQESDKCYTMPGIKSNPVTVDSNAVTAGDLLNTNVAHSNPPANMDGIKQLIGSGNFRAALDFTATLLTSLGQGFGMTGVPSRNTAETLELWTCRFQLLQALEMHQWLIDELAAFEELDAPDLYFQFYPSVYGAERKGSLVPFSLRLIHAECLRFTKMPWKSLKRIDVLEKNVAEVIECLKHTSLPSALAGVWQSRLMLVQSLRARILVALNV</sequence>